<feature type="region of interest" description="Disordered" evidence="2">
    <location>
        <begin position="89"/>
        <end position="208"/>
    </location>
</feature>
<dbReference type="GO" id="GO:0006355">
    <property type="term" value="P:regulation of DNA-templated transcription"/>
    <property type="evidence" value="ECO:0007669"/>
    <property type="project" value="TreeGrafter"/>
</dbReference>
<feature type="compositionally biased region" description="Acidic residues" evidence="2">
    <location>
        <begin position="518"/>
        <end position="527"/>
    </location>
</feature>
<protein>
    <submittedName>
        <fullName evidence="3">SET domain-containing protein 3</fullName>
    </submittedName>
</protein>
<feature type="compositionally biased region" description="Basic and acidic residues" evidence="2">
    <location>
        <begin position="560"/>
        <end position="581"/>
    </location>
</feature>
<dbReference type="OrthoDB" id="1928087at2759"/>
<feature type="compositionally biased region" description="Polar residues" evidence="2">
    <location>
        <begin position="957"/>
        <end position="979"/>
    </location>
</feature>
<accession>A0A7D8UNH7</accession>
<evidence type="ECO:0000313" key="4">
    <source>
        <dbReference type="Proteomes" id="UP000481288"/>
    </source>
</evidence>
<dbReference type="GO" id="GO:0006325">
    <property type="term" value="P:chromatin organization"/>
    <property type="evidence" value="ECO:0007669"/>
    <property type="project" value="UniProtKB-KW"/>
</dbReference>
<feature type="compositionally biased region" description="Polar residues" evidence="2">
    <location>
        <begin position="499"/>
        <end position="514"/>
    </location>
</feature>
<feature type="compositionally biased region" description="Basic residues" evidence="2">
    <location>
        <begin position="489"/>
        <end position="498"/>
    </location>
</feature>
<dbReference type="GO" id="GO:0034967">
    <property type="term" value="C:Set3 complex"/>
    <property type="evidence" value="ECO:0007669"/>
    <property type="project" value="TreeGrafter"/>
</dbReference>
<feature type="compositionally biased region" description="Polar residues" evidence="2">
    <location>
        <begin position="610"/>
        <end position="662"/>
    </location>
</feature>
<keyword evidence="1" id="KW-0156">Chromatin regulator</keyword>
<reference evidence="3 4" key="1">
    <citation type="submission" date="2018-05" db="EMBL/GenBank/DDBJ databases">
        <title>Whole genome sequencing for identification of molecular markers to develop diagnostic detection tools for the regulated plant pathogen Lachnellula willkommii.</title>
        <authorList>
            <person name="Giroux E."/>
            <person name="Bilodeau G."/>
        </authorList>
    </citation>
    <scope>NUCLEOTIDE SEQUENCE [LARGE SCALE GENOMIC DNA]</scope>
    <source>
        <strain evidence="3 4">CBS 625.97</strain>
    </source>
</reference>
<keyword evidence="4" id="KW-1185">Reference proteome</keyword>
<dbReference type="Gene3D" id="2.170.270.10">
    <property type="entry name" value="SET domain"/>
    <property type="match status" value="1"/>
</dbReference>
<name>A0A7D8UNH7_9HELO</name>
<dbReference type="Proteomes" id="UP000481288">
    <property type="component" value="Unassembled WGS sequence"/>
</dbReference>
<dbReference type="SUPFAM" id="SSF57903">
    <property type="entry name" value="FYVE/PHD zinc finger"/>
    <property type="match status" value="1"/>
</dbReference>
<dbReference type="GO" id="GO:0070210">
    <property type="term" value="C:Rpd3L-Expanded complex"/>
    <property type="evidence" value="ECO:0007669"/>
    <property type="project" value="TreeGrafter"/>
</dbReference>
<evidence type="ECO:0000256" key="2">
    <source>
        <dbReference type="SAM" id="MobiDB-lite"/>
    </source>
</evidence>
<feature type="compositionally biased region" description="Basic residues" evidence="2">
    <location>
        <begin position="123"/>
        <end position="136"/>
    </location>
</feature>
<proteinExistence type="predicted"/>
<dbReference type="PANTHER" id="PTHR46462:SF3">
    <property type="entry name" value="UPSET, ISOFORM A"/>
    <property type="match status" value="1"/>
</dbReference>
<dbReference type="AlphaFoldDB" id="A0A7D8UNH7"/>
<organism evidence="3 4">
    <name type="scientific">Lachnellula cervina</name>
    <dbReference type="NCBI Taxonomy" id="1316786"/>
    <lineage>
        <taxon>Eukaryota</taxon>
        <taxon>Fungi</taxon>
        <taxon>Dikarya</taxon>
        <taxon>Ascomycota</taxon>
        <taxon>Pezizomycotina</taxon>
        <taxon>Leotiomycetes</taxon>
        <taxon>Helotiales</taxon>
        <taxon>Lachnaceae</taxon>
        <taxon>Lachnellula</taxon>
    </lineage>
</organism>
<dbReference type="Gene3D" id="3.30.40.10">
    <property type="entry name" value="Zinc/RING finger domain, C3HC4 (zinc finger)"/>
    <property type="match status" value="1"/>
</dbReference>
<feature type="region of interest" description="Disordered" evidence="2">
    <location>
        <begin position="708"/>
        <end position="732"/>
    </location>
</feature>
<dbReference type="InterPro" id="IPR011011">
    <property type="entry name" value="Znf_FYVE_PHD"/>
</dbReference>
<dbReference type="SUPFAM" id="SSF82199">
    <property type="entry name" value="SET domain"/>
    <property type="match status" value="1"/>
</dbReference>
<sequence>MTERPLSITTQVATPIQTTFNSAASNTANDALLVTESMDEEPYTIKCICDYPDDDGNTIYCETCDTWQHIECFYPGRVADASREEFDHSCADCKPRPLDRRHATERQRHHRQNKTSNDSNDKKTKRPPSKSHKKKSKPAELQINGFHDHDGHRNGSPQEHPPHTKKKGHRSNQSINSQHKRSPPINSRPNTHAHPPSPAHTPPDLPIDLQVHSYSDSFLRLYDDDDDVQLSPTNSFASLSVTNSMSAWLRDPQILHCDTGISNPEDHFQQLKIPVDTLKWPELVIKTINTTISDISLSWRTLITPTALSQSGRIGELNGIVGFQKDYCEDAENQWSDMAHSRPFIFFHPRLPLCIDTRTEGSICRYVRRSCRANTSIETFIASRSAYHFWLVSERPLAANEQITLPWDFRFPANLRSRYLHQLNLGDEDGPPFDGGSINEEEYNQLSQMVHNVLSDHGGCACDLGNDCAFARFHRNYHGRSHIQSNVVKSKKGRRPKQNHVSPTSTGHATNSRAASEGEPDLCDEDDNRSVSGSSRGKPHSRDLTPNGVGESNGILTGQTEREKRKIQMTEESFKKMEQPQKRQRNSTGKSTTPQPAPKTKQRSRAPRMSISQPNGRSKQYVDASTSGRKSGSPFSAVSPTAVQTENHASRTGSVVYQSRQGSIVPKGAYTDSSTQTDDLDNSWWKQPTAKPKRTIVPLAKRLLKNRQRIQSQQLSGTSDQPESTHSTENLNVNGQRSPVVAMDLDLPVRYSTESPVEVKGRNASITSSTPSVELSVDVPMSDLPAILISNSIKPPPPPWPGNPNNVNGPYPPGPKSPDLRVQMPATPTFTTPNMSGPLSGSITPSSAAGSMAQSPFGTVHFPSTFAPAVNGIGQHPSPAKPTKKMSLSDYKAARMKKNDNSHTSNNNGGSSPTIAPAVLKPLLSMIEEAKAPGILEGSAIVDTPIAENSLDPMSSAPISTSDLAARSTLPSERMNGTL</sequence>
<feature type="region of interest" description="Disordered" evidence="2">
    <location>
        <begin position="829"/>
        <end position="850"/>
    </location>
</feature>
<feature type="region of interest" description="Disordered" evidence="2">
    <location>
        <begin position="952"/>
        <end position="979"/>
    </location>
</feature>
<feature type="compositionally biased region" description="Basic and acidic residues" evidence="2">
    <location>
        <begin position="89"/>
        <end position="106"/>
    </location>
</feature>
<evidence type="ECO:0000256" key="1">
    <source>
        <dbReference type="ARBA" id="ARBA00022853"/>
    </source>
</evidence>
<feature type="compositionally biased region" description="Low complexity" evidence="2">
    <location>
        <begin position="902"/>
        <end position="912"/>
    </location>
</feature>
<feature type="region of interest" description="Disordered" evidence="2">
    <location>
        <begin position="482"/>
        <end position="686"/>
    </location>
</feature>
<dbReference type="EMBL" id="QGMG01000465">
    <property type="protein sequence ID" value="TVY53361.1"/>
    <property type="molecule type" value="Genomic_DNA"/>
</dbReference>
<feature type="compositionally biased region" description="Polar residues" evidence="2">
    <location>
        <begin position="709"/>
        <end position="732"/>
    </location>
</feature>
<dbReference type="InterPro" id="IPR046341">
    <property type="entry name" value="SET_dom_sf"/>
</dbReference>
<evidence type="ECO:0000313" key="3">
    <source>
        <dbReference type="EMBL" id="TVY53361.1"/>
    </source>
</evidence>
<dbReference type="PANTHER" id="PTHR46462">
    <property type="entry name" value="UPSET, ISOFORM A"/>
    <property type="match status" value="1"/>
</dbReference>
<feature type="compositionally biased region" description="Pro residues" evidence="2">
    <location>
        <begin position="195"/>
        <end position="205"/>
    </location>
</feature>
<gene>
    <name evidence="3" type="primary">set3</name>
    <name evidence="3" type="ORF">LCER1_G005062</name>
</gene>
<dbReference type="InterPro" id="IPR013083">
    <property type="entry name" value="Znf_RING/FYVE/PHD"/>
</dbReference>
<comment type="caution">
    <text evidence="3">The sequence shown here is derived from an EMBL/GenBank/DDBJ whole genome shotgun (WGS) entry which is preliminary data.</text>
</comment>
<feature type="region of interest" description="Disordered" evidence="2">
    <location>
        <begin position="895"/>
        <end position="914"/>
    </location>
</feature>